<dbReference type="InterPro" id="IPR013783">
    <property type="entry name" value="Ig-like_fold"/>
</dbReference>
<evidence type="ECO:0000259" key="14">
    <source>
        <dbReference type="Pfam" id="PF06280"/>
    </source>
</evidence>
<keyword evidence="2" id="KW-0134">Cell wall</keyword>
<keyword evidence="3" id="KW-0964">Secreted</keyword>
<dbReference type="InterPro" id="IPR046450">
    <property type="entry name" value="PA_dom_sf"/>
</dbReference>
<dbReference type="EMBL" id="JAGGKC010000010">
    <property type="protein sequence ID" value="MBP1919007.1"/>
    <property type="molecule type" value="Genomic_DNA"/>
</dbReference>
<dbReference type="RefSeq" id="WP_209459224.1">
    <property type="nucleotide sequence ID" value="NZ_JAGGKC010000010.1"/>
</dbReference>
<comment type="similarity">
    <text evidence="1 9 10">Belongs to the peptidase S8 family.</text>
</comment>
<dbReference type="PRINTS" id="PR00723">
    <property type="entry name" value="SUBTILISIN"/>
</dbReference>
<sequence>MRRYTKSVALMLIAAFLFTATGFSLKADAAGPRNFKALESSKTAVEKVIGKNVSLKDAADVYKDSDNVRLIVELKGKPVISYATEKGVKVTDLDKNQVQSIRKALLAEQKALKAELRAKGIGYKDLKNFVNVVNGVSIETTFGNAKKISSLAGVLSVSIANEYERPEPDMTSSKDIVNAIETWENTGYDGSGMVISIIDTGIDPTHKDFVITDPLSVKIMDTGFGELPGTYRTVKVPYGYNYMDENQEILDLGPDASEHGMHVAGIAAANGDEENGGIKGVAPEAQLLAMKVFGNNPEMPSTFGDVIIKAIDDSIALGADVINMSLGSTAAFVQEDDLEQVAVWRAVENGIVCAISAGNAGQFSEGYDLPYASNPDIGVVGAPGLAAESIQVASIENTYISAKALTYMYGGVETFAPYMSAGPTDPIDVFEGPVTYLAAGLGYPTDFTGQDFTGKIALIQRGELAFVDKIMNAQNAGAAGVIVYNHEAGGEELINMMYPEGGSIPAVFIGHSDGVRLMEKILEGTNTVEFNGDLAKAMNPEAGNISDFSSWGTTPNLDFKPEVTAPGGNIWSTAQGDDYQSMSGTSMAAPHVAGGSALVLQRVEDLSDLEGDDKAIFAKNLILSTAAAHHDTGLYNDYYGLTAYNFTSPRRQGAGVMDLYAATTTPAVAYEKSSGESKAALGQIGSKKSFVVKVDNFSDKQVTYNVKGTVQTDLVIDGYNYLESQGVYIASTIKQNGPNGYWSGKFPISFSKTRVTVPANGSIEVIVTIDLSKAVDWAYNAPLPAIFPNGTYIEGFVVFEDPKDINPELSIPYVGFYGDWDKAPVVDKSIYEDRSYYGITSMTWYHAPTDNLYFQGMDADGNVSMDNIAFSPDGNGIADNTVPLLSFLRNARDFEVNILDSDRTRIRSLHMDEFIRKNFYDSGYNPMYTVSLDWLWDGTANNALVPEGQYYYEIKSVVDFGGADWQTVVFPVKVDITRPVISGVQYDKGTKVLTITASDSFSGISGYQIYEDGKEPMMNTTGVFDLSSASFTSKAYAIVTDFAENMTYYPLSDILKSGKPADPIKPEEPVVPTPIQEPKDIIAGDATAPVARVLYPEFFGIYNMGTLAVQGTVSDESPVEYLKIDGVEAELTWNNKTGLWDFSVPKTFTDGYHTMNIEARDMAGNYLAYAHKIFVDTASPVIMLEGLPQETSESSVNVRALVTDNLPSMKVRLNQNILTNIAPDWSYFDDLPPASFELDEIVELQMGENLIVIEAEDEAGNVTTQVLTITRN</sequence>
<feature type="signal peptide" evidence="11">
    <location>
        <begin position="1"/>
        <end position="29"/>
    </location>
</feature>
<dbReference type="Pfam" id="PF02225">
    <property type="entry name" value="PA"/>
    <property type="match status" value="1"/>
</dbReference>
<evidence type="ECO:0000256" key="1">
    <source>
        <dbReference type="ARBA" id="ARBA00011073"/>
    </source>
</evidence>
<dbReference type="InterPro" id="IPR036852">
    <property type="entry name" value="Peptidase_S8/S53_dom_sf"/>
</dbReference>
<reference evidence="15 16" key="1">
    <citation type="submission" date="2021-03" db="EMBL/GenBank/DDBJ databases">
        <title>Genomic Encyclopedia of Type Strains, Phase IV (KMG-IV): sequencing the most valuable type-strain genomes for metagenomic binning, comparative biology and taxonomic classification.</title>
        <authorList>
            <person name="Goeker M."/>
        </authorList>
    </citation>
    <scope>NUCLEOTIDE SEQUENCE [LARGE SCALE GENOMIC DNA]</scope>
    <source>
        <strain evidence="15 16">DSM 6139</strain>
    </source>
</reference>
<dbReference type="CDD" id="cd07475">
    <property type="entry name" value="Peptidases_S8_C5a_Peptidase"/>
    <property type="match status" value="1"/>
</dbReference>
<evidence type="ECO:0000259" key="13">
    <source>
        <dbReference type="Pfam" id="PF02225"/>
    </source>
</evidence>
<dbReference type="EC" id="3.4.21.96" evidence="15"/>
<evidence type="ECO:0000256" key="9">
    <source>
        <dbReference type="PROSITE-ProRule" id="PRU01240"/>
    </source>
</evidence>
<dbReference type="Gene3D" id="2.60.40.4070">
    <property type="match status" value="1"/>
</dbReference>
<keyword evidence="8 9" id="KW-0720">Serine protease</keyword>
<evidence type="ECO:0000256" key="11">
    <source>
        <dbReference type="SAM" id="SignalP"/>
    </source>
</evidence>
<keyword evidence="4 9" id="KW-0645">Protease</keyword>
<organism evidence="15 16">
    <name type="scientific">Youngiibacter multivorans</name>
    <dbReference type="NCBI Taxonomy" id="937251"/>
    <lineage>
        <taxon>Bacteria</taxon>
        <taxon>Bacillati</taxon>
        <taxon>Bacillota</taxon>
        <taxon>Clostridia</taxon>
        <taxon>Eubacteriales</taxon>
        <taxon>Clostridiaceae</taxon>
        <taxon>Youngiibacter</taxon>
    </lineage>
</organism>
<dbReference type="InterPro" id="IPR022398">
    <property type="entry name" value="Peptidase_S8_His-AS"/>
</dbReference>
<feature type="domain" description="C5a peptidase/Subtilisin-like protease SBT2-like Fn3-like" evidence="14">
    <location>
        <begin position="680"/>
        <end position="814"/>
    </location>
</feature>
<gene>
    <name evidence="15" type="ORF">J2Z34_001492</name>
</gene>
<protein>
    <submittedName>
        <fullName evidence="15">Lactocepin</fullName>
        <ecNumber evidence="15">3.4.21.96</ecNumber>
    </submittedName>
</protein>
<dbReference type="Pfam" id="PF00082">
    <property type="entry name" value="Peptidase_S8"/>
    <property type="match status" value="1"/>
</dbReference>
<dbReference type="PROSITE" id="PS00137">
    <property type="entry name" value="SUBTILASE_HIS"/>
    <property type="match status" value="1"/>
</dbReference>
<dbReference type="SUPFAM" id="SSF52743">
    <property type="entry name" value="Subtilisin-like"/>
    <property type="match status" value="1"/>
</dbReference>
<keyword evidence="16" id="KW-1185">Reference proteome</keyword>
<dbReference type="PANTHER" id="PTHR43806:SF11">
    <property type="entry name" value="CEREVISIN-RELATED"/>
    <property type="match status" value="1"/>
</dbReference>
<evidence type="ECO:0000256" key="7">
    <source>
        <dbReference type="ARBA" id="ARBA00022801"/>
    </source>
</evidence>
<proteinExistence type="inferred from homology"/>
<evidence type="ECO:0000259" key="12">
    <source>
        <dbReference type="Pfam" id="PF00082"/>
    </source>
</evidence>
<dbReference type="Gene3D" id="3.40.50.200">
    <property type="entry name" value="Peptidase S8/S53 domain"/>
    <property type="match status" value="1"/>
</dbReference>
<dbReference type="InterPro" id="IPR023828">
    <property type="entry name" value="Peptidase_S8_Ser-AS"/>
</dbReference>
<feature type="active site" description="Charge relay system" evidence="9">
    <location>
        <position position="586"/>
    </location>
</feature>
<dbReference type="PROSITE" id="PS00138">
    <property type="entry name" value="SUBTILASE_SER"/>
    <property type="match status" value="1"/>
</dbReference>
<comment type="caution">
    <text evidence="15">The sequence shown here is derived from an EMBL/GenBank/DDBJ whole genome shotgun (WGS) entry which is preliminary data.</text>
</comment>
<dbReference type="InterPro" id="IPR023827">
    <property type="entry name" value="Peptidase_S8_Asp-AS"/>
</dbReference>
<evidence type="ECO:0000256" key="8">
    <source>
        <dbReference type="ARBA" id="ARBA00022825"/>
    </source>
</evidence>
<dbReference type="SUPFAM" id="SSF52025">
    <property type="entry name" value="PA domain"/>
    <property type="match status" value="1"/>
</dbReference>
<keyword evidence="6" id="KW-0677">Repeat</keyword>
<name>A0ABS4G3F4_9CLOT</name>
<dbReference type="InterPro" id="IPR015500">
    <property type="entry name" value="Peptidase_S8_subtilisin-rel"/>
</dbReference>
<dbReference type="InterPro" id="IPR050131">
    <property type="entry name" value="Peptidase_S8_subtilisin-like"/>
</dbReference>
<dbReference type="Gene3D" id="2.60.40.1710">
    <property type="entry name" value="Subtilisin-like superfamily"/>
    <property type="match status" value="1"/>
</dbReference>
<dbReference type="PROSITE" id="PS51892">
    <property type="entry name" value="SUBTILASE"/>
    <property type="match status" value="1"/>
</dbReference>
<evidence type="ECO:0000256" key="3">
    <source>
        <dbReference type="ARBA" id="ARBA00022525"/>
    </source>
</evidence>
<evidence type="ECO:0000256" key="10">
    <source>
        <dbReference type="RuleBase" id="RU003355"/>
    </source>
</evidence>
<dbReference type="Proteomes" id="UP001519271">
    <property type="component" value="Unassembled WGS sequence"/>
</dbReference>
<dbReference type="InterPro" id="IPR010435">
    <property type="entry name" value="C5a/SBT2-like_Fn3"/>
</dbReference>
<dbReference type="PANTHER" id="PTHR43806">
    <property type="entry name" value="PEPTIDASE S8"/>
    <property type="match status" value="1"/>
</dbReference>
<dbReference type="CDD" id="cd02133">
    <property type="entry name" value="PA_C5a_like"/>
    <property type="match status" value="1"/>
</dbReference>
<feature type="domain" description="Peptidase S8/S53" evidence="12">
    <location>
        <begin position="190"/>
        <end position="636"/>
    </location>
</feature>
<dbReference type="Gene3D" id="2.60.40.10">
    <property type="entry name" value="Immunoglobulins"/>
    <property type="match status" value="2"/>
</dbReference>
<dbReference type="PROSITE" id="PS00136">
    <property type="entry name" value="SUBTILASE_ASP"/>
    <property type="match status" value="1"/>
</dbReference>
<evidence type="ECO:0000313" key="16">
    <source>
        <dbReference type="Proteomes" id="UP001519271"/>
    </source>
</evidence>
<evidence type="ECO:0000256" key="2">
    <source>
        <dbReference type="ARBA" id="ARBA00022512"/>
    </source>
</evidence>
<evidence type="ECO:0000256" key="5">
    <source>
        <dbReference type="ARBA" id="ARBA00022729"/>
    </source>
</evidence>
<feature type="active site" description="Charge relay system" evidence="9">
    <location>
        <position position="199"/>
    </location>
</feature>
<feature type="chain" id="PRO_5045677965" evidence="11">
    <location>
        <begin position="30"/>
        <end position="1272"/>
    </location>
</feature>
<feature type="active site" description="Charge relay system" evidence="9">
    <location>
        <position position="259"/>
    </location>
</feature>
<keyword evidence="7 9" id="KW-0378">Hydrolase</keyword>
<dbReference type="Pfam" id="PF06280">
    <property type="entry name" value="fn3_5"/>
    <property type="match status" value="1"/>
</dbReference>
<dbReference type="GO" id="GO:0016787">
    <property type="term" value="F:hydrolase activity"/>
    <property type="evidence" value="ECO:0007669"/>
    <property type="project" value="UniProtKB-KW"/>
</dbReference>
<evidence type="ECO:0000313" key="15">
    <source>
        <dbReference type="EMBL" id="MBP1919007.1"/>
    </source>
</evidence>
<accession>A0ABS4G3F4</accession>
<evidence type="ECO:0000256" key="6">
    <source>
        <dbReference type="ARBA" id="ARBA00022737"/>
    </source>
</evidence>
<keyword evidence="5 11" id="KW-0732">Signal</keyword>
<dbReference type="InterPro" id="IPR003137">
    <property type="entry name" value="PA_domain"/>
</dbReference>
<dbReference type="Gene3D" id="3.50.30.30">
    <property type="match status" value="1"/>
</dbReference>
<evidence type="ECO:0000256" key="4">
    <source>
        <dbReference type="ARBA" id="ARBA00022670"/>
    </source>
</evidence>
<feature type="domain" description="PA" evidence="13">
    <location>
        <begin position="432"/>
        <end position="517"/>
    </location>
</feature>
<dbReference type="InterPro" id="IPR000209">
    <property type="entry name" value="Peptidase_S8/S53_dom"/>
</dbReference>
<dbReference type="InterPro" id="IPR034216">
    <property type="entry name" value="C5a_Peptidase"/>
</dbReference>